<reference evidence="3" key="2">
    <citation type="submission" date="2023-05" db="EMBL/GenBank/DDBJ databases">
        <authorList>
            <person name="Schelkunov M.I."/>
        </authorList>
    </citation>
    <scope>NUCLEOTIDE SEQUENCE</scope>
    <source>
        <strain evidence="3">Hsosn_3</strain>
        <tissue evidence="3">Leaf</tissue>
    </source>
</reference>
<dbReference type="PANTHER" id="PTHR31672:SF13">
    <property type="entry name" value="F-BOX PROTEIN CPR30-LIKE"/>
    <property type="match status" value="1"/>
</dbReference>
<dbReference type="InterPro" id="IPR036047">
    <property type="entry name" value="F-box-like_dom_sf"/>
</dbReference>
<dbReference type="InterPro" id="IPR015915">
    <property type="entry name" value="Kelch-typ_b-propeller"/>
</dbReference>
<dbReference type="NCBIfam" id="TIGR01640">
    <property type="entry name" value="F_box_assoc_1"/>
    <property type="match status" value="1"/>
</dbReference>
<feature type="compositionally biased region" description="Basic and acidic residues" evidence="1">
    <location>
        <begin position="375"/>
        <end position="393"/>
    </location>
</feature>
<dbReference type="Proteomes" id="UP001237642">
    <property type="component" value="Unassembled WGS sequence"/>
</dbReference>
<dbReference type="InterPro" id="IPR050796">
    <property type="entry name" value="SCF_F-box_component"/>
</dbReference>
<dbReference type="EMBL" id="JAUIZM010000008">
    <property type="protein sequence ID" value="KAK1368167.1"/>
    <property type="molecule type" value="Genomic_DNA"/>
</dbReference>
<dbReference type="Pfam" id="PF08268">
    <property type="entry name" value="FBA_3"/>
    <property type="match status" value="1"/>
</dbReference>
<gene>
    <name evidence="3" type="ORF">POM88_034259</name>
</gene>
<evidence type="ECO:0000259" key="2">
    <source>
        <dbReference type="PROSITE" id="PS50181"/>
    </source>
</evidence>
<comment type="caution">
    <text evidence="3">The sequence shown here is derived from an EMBL/GenBank/DDBJ whole genome shotgun (WGS) entry which is preliminary data.</text>
</comment>
<dbReference type="Gene3D" id="2.120.10.80">
    <property type="entry name" value="Kelch-type beta propeller"/>
    <property type="match status" value="1"/>
</dbReference>
<dbReference type="AlphaFoldDB" id="A0AAD8HIX5"/>
<name>A0AAD8HIX5_9APIA</name>
<dbReference type="InterPro" id="IPR011043">
    <property type="entry name" value="Gal_Oxase/kelch_b-propeller"/>
</dbReference>
<dbReference type="Gene3D" id="1.20.1280.50">
    <property type="match status" value="1"/>
</dbReference>
<dbReference type="Pfam" id="PF00646">
    <property type="entry name" value="F-box"/>
    <property type="match status" value="1"/>
</dbReference>
<dbReference type="SMART" id="SM00256">
    <property type="entry name" value="FBOX"/>
    <property type="match status" value="1"/>
</dbReference>
<organism evidence="3 4">
    <name type="scientific">Heracleum sosnowskyi</name>
    <dbReference type="NCBI Taxonomy" id="360622"/>
    <lineage>
        <taxon>Eukaryota</taxon>
        <taxon>Viridiplantae</taxon>
        <taxon>Streptophyta</taxon>
        <taxon>Embryophyta</taxon>
        <taxon>Tracheophyta</taxon>
        <taxon>Spermatophyta</taxon>
        <taxon>Magnoliopsida</taxon>
        <taxon>eudicotyledons</taxon>
        <taxon>Gunneridae</taxon>
        <taxon>Pentapetalae</taxon>
        <taxon>asterids</taxon>
        <taxon>campanulids</taxon>
        <taxon>Apiales</taxon>
        <taxon>Apiaceae</taxon>
        <taxon>Apioideae</taxon>
        <taxon>apioid superclade</taxon>
        <taxon>Tordylieae</taxon>
        <taxon>Tordyliinae</taxon>
        <taxon>Heracleum</taxon>
    </lineage>
</organism>
<dbReference type="PANTHER" id="PTHR31672">
    <property type="entry name" value="BNACNNG10540D PROTEIN"/>
    <property type="match status" value="1"/>
</dbReference>
<dbReference type="InterPro" id="IPR013187">
    <property type="entry name" value="F-box-assoc_dom_typ3"/>
</dbReference>
<evidence type="ECO:0000313" key="4">
    <source>
        <dbReference type="Proteomes" id="UP001237642"/>
    </source>
</evidence>
<accession>A0AAD8HIX5</accession>
<dbReference type="InterPro" id="IPR001810">
    <property type="entry name" value="F-box_dom"/>
</dbReference>
<dbReference type="SUPFAM" id="SSF81383">
    <property type="entry name" value="F-box domain"/>
    <property type="match status" value="1"/>
</dbReference>
<feature type="region of interest" description="Disordered" evidence="1">
    <location>
        <begin position="375"/>
        <end position="401"/>
    </location>
</feature>
<dbReference type="PROSITE" id="PS50181">
    <property type="entry name" value="FBOX"/>
    <property type="match status" value="1"/>
</dbReference>
<evidence type="ECO:0000256" key="1">
    <source>
        <dbReference type="SAM" id="MobiDB-lite"/>
    </source>
</evidence>
<evidence type="ECO:0000313" key="3">
    <source>
        <dbReference type="EMBL" id="KAK1368167.1"/>
    </source>
</evidence>
<dbReference type="SUPFAM" id="SSF50965">
    <property type="entry name" value="Galactose oxidase, central domain"/>
    <property type="match status" value="1"/>
</dbReference>
<sequence length="401" mass="45297">MALPCELIDEILCRLSVKYLLRYRCVSKGWCSLIDSTPFIKKHLKRNLEGAGGRLLIDSGAGNFNLVEGFESNFDGGDDDDAVAVEIKDPLKTLLSGSCFVGAANGLVCVSKNRMNDVLIFNPSTRKLREIPSAPAEYPRSFHTTESSLCGFGYDGVNDDYKVVKIAELYLQFRGIMAIVYSLKTNSWKRIQNVPTNTRFCGGRGMFASGALHWLAVKNPTKCREIIVGFDLGLEQFREVPFPAIKRPIIYYNTRFLISDGESLCFIDNYPNSHSDVWLMNIHSGAETLWSKALSVEQHGILGSFMFFRPVAVPKSGESVLLKVNVSGGRTKLVWYDLKRKTIKNVKIRGTLNKFDSHEYTESLIQLTKDKLLQRPSKQKPEKKQQKRRDDFLSKGFKLRL</sequence>
<protein>
    <submittedName>
        <fullName evidence="3">F-box domain-containing protein</fullName>
    </submittedName>
</protein>
<keyword evidence="4" id="KW-1185">Reference proteome</keyword>
<reference evidence="3" key="1">
    <citation type="submission" date="2023-02" db="EMBL/GenBank/DDBJ databases">
        <title>Genome of toxic invasive species Heracleum sosnowskyi carries increased number of genes despite the absence of recent whole-genome duplications.</title>
        <authorList>
            <person name="Schelkunov M."/>
            <person name="Shtratnikova V."/>
            <person name="Makarenko M."/>
            <person name="Klepikova A."/>
            <person name="Omelchenko D."/>
            <person name="Novikova G."/>
            <person name="Obukhova E."/>
            <person name="Bogdanov V."/>
            <person name="Penin A."/>
            <person name="Logacheva M."/>
        </authorList>
    </citation>
    <scope>NUCLEOTIDE SEQUENCE</scope>
    <source>
        <strain evidence="3">Hsosn_3</strain>
        <tissue evidence="3">Leaf</tissue>
    </source>
</reference>
<proteinExistence type="predicted"/>
<dbReference type="InterPro" id="IPR017451">
    <property type="entry name" value="F-box-assoc_interact_dom"/>
</dbReference>
<feature type="domain" description="F-box" evidence="2">
    <location>
        <begin position="1"/>
        <end position="43"/>
    </location>
</feature>